<accession>A0A1D9QM00</accession>
<protein>
    <submittedName>
        <fullName evidence="1">Uncharacterized protein</fullName>
    </submittedName>
</protein>
<reference evidence="2" key="1">
    <citation type="journal article" date="2017" name="Genome Biol. Evol.">
        <title>The complete genome sequence of the phytopathogenic fungus Sclerotinia sclerotiorum reveals insights into the genome architecture of broad host range pathogens.</title>
        <authorList>
            <person name="Derbyshire M."/>
            <person name="Denton-Giles M."/>
            <person name="Hegedus D."/>
            <person name="Seifbarghy S."/>
            <person name="Rollins J."/>
            <person name="van Kan J."/>
            <person name="Seidl M.F."/>
            <person name="Faino L."/>
            <person name="Mbengue M."/>
            <person name="Navaud O."/>
            <person name="Raffaele S."/>
            <person name="Hammond-Kosack K."/>
            <person name="Heard S."/>
            <person name="Oliver R."/>
        </authorList>
    </citation>
    <scope>NUCLEOTIDE SEQUENCE [LARGE SCALE GENOMIC DNA]</scope>
    <source>
        <strain evidence="2">ATCC 18683 / 1980 / Ss-1</strain>
    </source>
</reference>
<proteinExistence type="predicted"/>
<organism evidence="1 2">
    <name type="scientific">Sclerotinia sclerotiorum (strain ATCC 18683 / 1980 / Ss-1)</name>
    <name type="common">White mold</name>
    <name type="synonym">Whetzelinia sclerotiorum</name>
    <dbReference type="NCBI Taxonomy" id="665079"/>
    <lineage>
        <taxon>Eukaryota</taxon>
        <taxon>Fungi</taxon>
        <taxon>Dikarya</taxon>
        <taxon>Ascomycota</taxon>
        <taxon>Pezizomycotina</taxon>
        <taxon>Leotiomycetes</taxon>
        <taxon>Helotiales</taxon>
        <taxon>Sclerotiniaceae</taxon>
        <taxon>Sclerotinia</taxon>
    </lineage>
</organism>
<dbReference type="Proteomes" id="UP000177798">
    <property type="component" value="Chromosome 15"/>
</dbReference>
<dbReference type="VEuPathDB" id="FungiDB:sscle_15g106220"/>
<dbReference type="EMBL" id="CP017828">
    <property type="protein sequence ID" value="APA15852.1"/>
    <property type="molecule type" value="Genomic_DNA"/>
</dbReference>
<dbReference type="AlphaFoldDB" id="A0A1D9QM00"/>
<gene>
    <name evidence="1" type="ORF">sscle_15g106220</name>
</gene>
<name>A0A1D9QM00_SCLS1</name>
<evidence type="ECO:0000313" key="1">
    <source>
        <dbReference type="EMBL" id="APA15852.1"/>
    </source>
</evidence>
<dbReference type="OrthoDB" id="10482451at2759"/>
<sequence>MRTKDKRLGHQEQPRYQCIDDNRPIIDIEVFRDTLDETPKQSQERGFYRKCTSSDSAYECIKEGYWIKKLINIIDGTMTRGSVVIARDSMVTYRTLYKHAVAATRHNRPNHRKASSSFNEPNASSLFTVRDITVITATPNSTPADICFDINIVIKHCFISVGL</sequence>
<evidence type="ECO:0000313" key="2">
    <source>
        <dbReference type="Proteomes" id="UP000177798"/>
    </source>
</evidence>